<dbReference type="InterPro" id="IPR050246">
    <property type="entry name" value="Class_II_FBP_aldolase"/>
</dbReference>
<feature type="binding site" evidence="6">
    <location>
        <position position="104"/>
    </location>
    <ligand>
        <name>Zn(2+)</name>
        <dbReference type="ChEBI" id="CHEBI:29105"/>
        <label>2</label>
    </ligand>
</feature>
<evidence type="ECO:0000313" key="8">
    <source>
        <dbReference type="EMBL" id="RGE68264.1"/>
    </source>
</evidence>
<sequence>MPLVTTTEFLKKAQDGHYAVGAFNVENLEMAQAVIQAATELNAPVIIQTTSSTVKYASLSVYRAIVAALAESAPVPVAMHLDHGSSYELCEQAAAAGYTSVMIDGSKLSFEENIAVSAKTAAMAKERGIPTEAELGTVGGKEDDHVVLDADAMYTNPEKAREFVERTGVGSLAVAIGTAHGFYKGEPRLDFDRLAEIRKVVSVPLVLHGASGVPDEAVQKTIGLGICKVNFATELRDAYTKAVRPVLANDASVFDPKVYGKAGRAAVVELVKHKITVCGSQGKA</sequence>
<evidence type="ECO:0000256" key="3">
    <source>
        <dbReference type="ARBA" id="ARBA00023239"/>
    </source>
</evidence>
<evidence type="ECO:0000313" key="9">
    <source>
        <dbReference type="Proteomes" id="UP000095765"/>
    </source>
</evidence>
<reference evidence="7 9" key="1">
    <citation type="submission" date="2015-09" db="EMBL/GenBank/DDBJ databases">
        <authorList>
            <consortium name="Pathogen Informatics"/>
        </authorList>
    </citation>
    <scope>NUCLEOTIDE SEQUENCE [LARGE SCALE GENOMIC DNA]</scope>
    <source>
        <strain evidence="7 9">2789STDY5834939</strain>
    </source>
</reference>
<feature type="binding site" evidence="5">
    <location>
        <begin position="209"/>
        <end position="211"/>
    </location>
    <ligand>
        <name>dihydroxyacetone phosphate</name>
        <dbReference type="ChEBI" id="CHEBI:57642"/>
    </ligand>
</feature>
<dbReference type="Proteomes" id="UP000260828">
    <property type="component" value="Unassembled WGS sequence"/>
</dbReference>
<evidence type="ECO:0000256" key="4">
    <source>
        <dbReference type="PIRSR" id="PIRSR001359-1"/>
    </source>
</evidence>
<evidence type="ECO:0000313" key="7">
    <source>
        <dbReference type="EMBL" id="CUP37283.1"/>
    </source>
</evidence>
<dbReference type="NCBIfam" id="NF009374">
    <property type="entry name" value="PRK12737.1"/>
    <property type="match status" value="1"/>
</dbReference>
<evidence type="ECO:0000256" key="2">
    <source>
        <dbReference type="ARBA" id="ARBA00022833"/>
    </source>
</evidence>
<feature type="binding site" evidence="6">
    <location>
        <position position="134"/>
    </location>
    <ligand>
        <name>Zn(2+)</name>
        <dbReference type="ChEBI" id="CHEBI:29105"/>
        <label>2</label>
    </ligand>
</feature>
<keyword evidence="1 6" id="KW-0479">Metal-binding</keyword>
<evidence type="ECO:0000256" key="6">
    <source>
        <dbReference type="PIRSR" id="PIRSR001359-3"/>
    </source>
</evidence>
<feature type="binding site" evidence="5">
    <location>
        <position position="181"/>
    </location>
    <ligand>
        <name>dihydroxyacetone phosphate</name>
        <dbReference type="ChEBI" id="CHEBI:57642"/>
    </ligand>
</feature>
<name>A0A174MLW4_9FIRM</name>
<feature type="binding site" evidence="6">
    <location>
        <position position="180"/>
    </location>
    <ligand>
        <name>Zn(2+)</name>
        <dbReference type="ChEBI" id="CHEBI:29105"/>
        <label>1</label>
        <note>catalytic</note>
    </ligand>
</feature>
<dbReference type="GO" id="GO:0009025">
    <property type="term" value="F:tagatose-bisphosphate aldolase activity"/>
    <property type="evidence" value="ECO:0007669"/>
    <property type="project" value="UniProtKB-EC"/>
</dbReference>
<reference evidence="8 10" key="2">
    <citation type="submission" date="2018-08" db="EMBL/GenBank/DDBJ databases">
        <title>A genome reference for cultivated species of the human gut microbiota.</title>
        <authorList>
            <person name="Zou Y."/>
            <person name="Xue W."/>
            <person name="Luo G."/>
        </authorList>
    </citation>
    <scope>NUCLEOTIDE SEQUENCE [LARGE SCALE GENOMIC DNA]</scope>
    <source>
        <strain evidence="8 10">TF05-12AC</strain>
    </source>
</reference>
<dbReference type="EMBL" id="CZBE01000003">
    <property type="protein sequence ID" value="CUP37283.1"/>
    <property type="molecule type" value="Genomic_DNA"/>
</dbReference>
<dbReference type="GO" id="GO:0008270">
    <property type="term" value="F:zinc ion binding"/>
    <property type="evidence" value="ECO:0007669"/>
    <property type="project" value="InterPro"/>
</dbReference>
<comment type="cofactor">
    <cofactor evidence="6">
        <name>Zn(2+)</name>
        <dbReference type="ChEBI" id="CHEBI:29105"/>
    </cofactor>
    <text evidence="6">Binds 2 Zn(2+) ions per subunit. One is catalytic and the other provides a structural contribution.</text>
</comment>
<keyword evidence="2 6" id="KW-0862">Zinc</keyword>
<dbReference type="EC" id="4.1.2.13" evidence="8"/>
<dbReference type="Gene3D" id="3.20.20.70">
    <property type="entry name" value="Aldolase class I"/>
    <property type="match status" value="1"/>
</dbReference>
<accession>A0A174MLW4</accession>
<feature type="binding site" evidence="5">
    <location>
        <begin position="230"/>
        <end position="233"/>
    </location>
    <ligand>
        <name>dihydroxyacetone phosphate</name>
        <dbReference type="ChEBI" id="CHEBI:57642"/>
    </ligand>
</feature>
<gene>
    <name evidence="7" type="primary">gatY</name>
    <name evidence="8" type="synonym">fba</name>
    <name evidence="8" type="ORF">DXC40_07930</name>
    <name evidence="7" type="ORF">ERS852551_00597</name>
</gene>
<dbReference type="SUPFAM" id="SSF51569">
    <property type="entry name" value="Aldolase"/>
    <property type="match status" value="1"/>
</dbReference>
<dbReference type="InterPro" id="IPR011289">
    <property type="entry name" value="Fruc_bis_ald_class-2"/>
</dbReference>
<evidence type="ECO:0000256" key="1">
    <source>
        <dbReference type="ARBA" id="ARBA00022723"/>
    </source>
</evidence>
<dbReference type="AlphaFoldDB" id="A0A174MLW4"/>
<dbReference type="InterPro" id="IPR013785">
    <property type="entry name" value="Aldolase_TIM"/>
</dbReference>
<evidence type="ECO:0000256" key="5">
    <source>
        <dbReference type="PIRSR" id="PIRSR001359-2"/>
    </source>
</evidence>
<keyword evidence="3 7" id="KW-0456">Lyase</keyword>
<dbReference type="GO" id="GO:0006096">
    <property type="term" value="P:glycolytic process"/>
    <property type="evidence" value="ECO:0007669"/>
    <property type="project" value="InterPro"/>
</dbReference>
<dbReference type="PANTHER" id="PTHR30304:SF0">
    <property type="entry name" value="D-TAGATOSE-1,6-BISPHOSPHATE ALDOLASE SUBUNIT GATY-RELATED"/>
    <property type="match status" value="1"/>
</dbReference>
<organism evidence="7 9">
    <name type="scientific">Anaerotruncus colihominis</name>
    <dbReference type="NCBI Taxonomy" id="169435"/>
    <lineage>
        <taxon>Bacteria</taxon>
        <taxon>Bacillati</taxon>
        <taxon>Bacillota</taxon>
        <taxon>Clostridia</taxon>
        <taxon>Eubacteriales</taxon>
        <taxon>Oscillospiraceae</taxon>
        <taxon>Anaerotruncus</taxon>
    </lineage>
</organism>
<dbReference type="GO" id="GO:0004332">
    <property type="term" value="F:fructose-bisphosphate aldolase activity"/>
    <property type="evidence" value="ECO:0007669"/>
    <property type="project" value="UniProtKB-EC"/>
</dbReference>
<dbReference type="GO" id="GO:0030388">
    <property type="term" value="P:fructose 1,6-bisphosphate metabolic process"/>
    <property type="evidence" value="ECO:0007669"/>
    <property type="project" value="InterPro"/>
</dbReference>
<evidence type="ECO:0000313" key="10">
    <source>
        <dbReference type="Proteomes" id="UP000260828"/>
    </source>
</evidence>
<dbReference type="OrthoDB" id="9803995at2"/>
<dbReference type="NCBIfam" id="TIGR01859">
    <property type="entry name" value="fruc_bis_ald"/>
    <property type="match status" value="1"/>
</dbReference>
<dbReference type="InterPro" id="IPR000771">
    <property type="entry name" value="FBA_II"/>
</dbReference>
<protein>
    <submittedName>
        <fullName evidence="8">Class II fructose-1,6-bisphosphate aldolase</fullName>
        <ecNumber evidence="8">4.1.2.13</ecNumber>
    </submittedName>
    <submittedName>
        <fullName evidence="7">D-tagatose-1,6-bisphosphate aldolase subunit GatY</fullName>
        <ecNumber evidence="7">4.1.2.40</ecNumber>
    </submittedName>
</protein>
<dbReference type="Proteomes" id="UP000095765">
    <property type="component" value="Unassembled WGS sequence"/>
</dbReference>
<dbReference type="NCBIfam" id="TIGR00167">
    <property type="entry name" value="cbbA"/>
    <property type="match status" value="1"/>
</dbReference>
<dbReference type="Pfam" id="PF01116">
    <property type="entry name" value="F_bP_aldolase"/>
    <property type="match status" value="1"/>
</dbReference>
<dbReference type="EC" id="4.1.2.40" evidence="7"/>
<dbReference type="CDD" id="cd00947">
    <property type="entry name" value="TBP_aldolase_IIB"/>
    <property type="match status" value="1"/>
</dbReference>
<dbReference type="PANTHER" id="PTHR30304">
    <property type="entry name" value="D-TAGATOSE-1,6-BISPHOSPHATE ALDOLASE"/>
    <property type="match status" value="1"/>
</dbReference>
<dbReference type="RefSeq" id="WP_055244066.1">
    <property type="nucleotide sequence ID" value="NZ_CABIWA010000006.1"/>
</dbReference>
<feature type="binding site" evidence="6">
    <location>
        <position position="83"/>
    </location>
    <ligand>
        <name>Zn(2+)</name>
        <dbReference type="ChEBI" id="CHEBI:29105"/>
        <label>1</label>
        <note>catalytic</note>
    </ligand>
</feature>
<feature type="binding site" evidence="6">
    <location>
        <position position="208"/>
    </location>
    <ligand>
        <name>Zn(2+)</name>
        <dbReference type="ChEBI" id="CHEBI:29105"/>
        <label>1</label>
        <note>catalytic</note>
    </ligand>
</feature>
<dbReference type="PIRSF" id="PIRSF001359">
    <property type="entry name" value="F_bP_aldolase_II"/>
    <property type="match status" value="1"/>
</dbReference>
<proteinExistence type="predicted"/>
<feature type="active site" description="Proton donor" evidence="4">
    <location>
        <position position="82"/>
    </location>
</feature>
<dbReference type="EMBL" id="QVME01000003">
    <property type="protein sequence ID" value="RGE68264.1"/>
    <property type="molecule type" value="Genomic_DNA"/>
</dbReference>